<name>A0ABQ5Q5P5_9BACT</name>
<keyword evidence="1" id="KW-1133">Transmembrane helix</keyword>
<feature type="transmembrane region" description="Helical" evidence="1">
    <location>
        <begin position="98"/>
        <end position="116"/>
    </location>
</feature>
<evidence type="ECO:0000313" key="2">
    <source>
        <dbReference type="EMBL" id="GLH70013.1"/>
    </source>
</evidence>
<accession>A0ABQ5Q5P5</accession>
<feature type="transmembrane region" description="Helical" evidence="1">
    <location>
        <begin position="163"/>
        <end position="185"/>
    </location>
</feature>
<protein>
    <recommendedName>
        <fullName evidence="4">Yip1 domain-containing protein</fullName>
    </recommendedName>
</protein>
<proteinExistence type="predicted"/>
<dbReference type="Proteomes" id="UP001165089">
    <property type="component" value="Unassembled WGS sequence"/>
</dbReference>
<dbReference type="RefSeq" id="WP_285724294.1">
    <property type="nucleotide sequence ID" value="NZ_BSDD01000002.1"/>
</dbReference>
<dbReference type="EMBL" id="BSDD01000002">
    <property type="protein sequence ID" value="GLH70013.1"/>
    <property type="molecule type" value="Genomic_DNA"/>
</dbReference>
<keyword evidence="1" id="KW-0812">Transmembrane</keyword>
<evidence type="ECO:0000313" key="3">
    <source>
        <dbReference type="Proteomes" id="UP001165089"/>
    </source>
</evidence>
<evidence type="ECO:0000256" key="1">
    <source>
        <dbReference type="SAM" id="Phobius"/>
    </source>
</evidence>
<comment type="caution">
    <text evidence="2">The sequence shown here is derived from an EMBL/GenBank/DDBJ whole genome shotgun (WGS) entry which is preliminary data.</text>
</comment>
<organism evidence="2 3">
    <name type="scientific">Geothrix rubra</name>
    <dbReference type="NCBI Taxonomy" id="2927977"/>
    <lineage>
        <taxon>Bacteria</taxon>
        <taxon>Pseudomonadati</taxon>
        <taxon>Acidobacteriota</taxon>
        <taxon>Holophagae</taxon>
        <taxon>Holophagales</taxon>
        <taxon>Holophagaceae</taxon>
        <taxon>Geothrix</taxon>
    </lineage>
</organism>
<gene>
    <name evidence="2" type="ORF">GETHPA_15460</name>
</gene>
<keyword evidence="1" id="KW-0472">Membrane</keyword>
<feature type="transmembrane region" description="Helical" evidence="1">
    <location>
        <begin position="206"/>
        <end position="227"/>
    </location>
</feature>
<reference evidence="2 3" key="1">
    <citation type="journal article" date="2023" name="Antonie Van Leeuwenhoek">
        <title>Mesoterricola silvestris gen. nov., sp. nov., Mesoterricola sediminis sp. nov., Geothrix oryzae sp. nov., Geothrix edaphica sp. nov., Geothrix rubra sp. nov., and Geothrix limicola sp. nov., six novel members of Acidobacteriota isolated from soils.</title>
        <authorList>
            <person name="Itoh H."/>
            <person name="Sugisawa Y."/>
            <person name="Mise K."/>
            <person name="Xu Z."/>
            <person name="Kuniyasu M."/>
            <person name="Ushijima N."/>
            <person name="Kawano K."/>
            <person name="Kobayashi E."/>
            <person name="Shiratori Y."/>
            <person name="Masuda Y."/>
            <person name="Senoo K."/>
        </authorList>
    </citation>
    <scope>NUCLEOTIDE SEQUENCE [LARGE SCALE GENOMIC DNA]</scope>
    <source>
        <strain evidence="2 3">Red803</strain>
    </source>
</reference>
<sequence length="231" mass="24729">MGELRRALEALRRPAPAFRELAAGAPRLGPSLGRMLAWWLPPALLHAGFTAWSVLRAWEGLRAGHLPAWTGLVLPAWLDPDDLRELLAHLPPAPAPGVVAAWLLVLVPVGVLGIWLHDAVWDHTCLWLLGGLKQKRGFRVSLVAEAQVLRVAALGSWAGLLGLLPVAGTLLALPLALLEGWLWILRGFSLAAFHGCETWKGIAATVLHAVLMGLFALAFAAAFLVLLGRAG</sequence>
<keyword evidence="3" id="KW-1185">Reference proteome</keyword>
<evidence type="ECO:0008006" key="4">
    <source>
        <dbReference type="Google" id="ProtNLM"/>
    </source>
</evidence>